<comment type="caution">
    <text evidence="2">The sequence shown here is derived from an EMBL/GenBank/DDBJ whole genome shotgun (WGS) entry which is preliminary data.</text>
</comment>
<organism evidence="2 3">
    <name type="scientific">Arsenicicoccus piscis</name>
    <dbReference type="NCBI Taxonomy" id="673954"/>
    <lineage>
        <taxon>Bacteria</taxon>
        <taxon>Bacillati</taxon>
        <taxon>Actinomycetota</taxon>
        <taxon>Actinomycetes</taxon>
        <taxon>Micrococcales</taxon>
        <taxon>Intrasporangiaceae</taxon>
        <taxon>Arsenicicoccus</taxon>
    </lineage>
</organism>
<gene>
    <name evidence="2" type="ORF">GCM10025862_08500</name>
</gene>
<evidence type="ECO:0000256" key="1">
    <source>
        <dbReference type="SAM" id="MobiDB-lite"/>
    </source>
</evidence>
<feature type="region of interest" description="Disordered" evidence="1">
    <location>
        <begin position="220"/>
        <end position="244"/>
    </location>
</feature>
<keyword evidence="3" id="KW-1185">Reference proteome</keyword>
<proteinExistence type="predicted"/>
<evidence type="ECO:0000313" key="3">
    <source>
        <dbReference type="Proteomes" id="UP001157109"/>
    </source>
</evidence>
<protein>
    <submittedName>
        <fullName evidence="2">Uncharacterized protein</fullName>
    </submittedName>
</protein>
<dbReference type="EMBL" id="BSUJ01000001">
    <property type="protein sequence ID" value="GMA18829.1"/>
    <property type="molecule type" value="Genomic_DNA"/>
</dbReference>
<sequence>MGVPAVAVAVGAASVLWPGTGGSGRAYASWTAAPSAVADRDLAAVVQACRDQLGGNPLQQVVERDRPFDPRTIPVALADRRGEVVSVVFHQDSPSAMSAFCLAHNVAGSGEVSDVSTGSAGQSGPQVPPAAGRIVEGNIAQYAGDPVVSMIDGPVGAGVVGVTIHAPGRTVQATVKDGRYTAWWPGPALAVPSGASGRETGGTLLRYDVRLADGRVLTDVDAGLSEGGGPVTRTEPSPAGSTRG</sequence>
<reference evidence="3" key="1">
    <citation type="journal article" date="2019" name="Int. J. Syst. Evol. Microbiol.">
        <title>The Global Catalogue of Microorganisms (GCM) 10K type strain sequencing project: providing services to taxonomists for standard genome sequencing and annotation.</title>
        <authorList>
            <consortium name="The Broad Institute Genomics Platform"/>
            <consortium name="The Broad Institute Genome Sequencing Center for Infectious Disease"/>
            <person name="Wu L."/>
            <person name="Ma J."/>
        </authorList>
    </citation>
    <scope>NUCLEOTIDE SEQUENCE [LARGE SCALE GENOMIC DNA]</scope>
    <source>
        <strain evidence="3">NBRC 105830</strain>
    </source>
</reference>
<accession>A0ABQ6HMW4</accession>
<dbReference type="Proteomes" id="UP001157109">
    <property type="component" value="Unassembled WGS sequence"/>
</dbReference>
<evidence type="ECO:0000313" key="2">
    <source>
        <dbReference type="EMBL" id="GMA18829.1"/>
    </source>
</evidence>
<dbReference type="RefSeq" id="WP_284283813.1">
    <property type="nucleotide sequence ID" value="NZ_BSUJ01000001.1"/>
</dbReference>
<name>A0ABQ6HMW4_9MICO</name>